<name>A0A318MMR2_9BIFI</name>
<evidence type="ECO:0000256" key="4">
    <source>
        <dbReference type="ARBA" id="ARBA00023163"/>
    </source>
</evidence>
<accession>A0A318MMR2</accession>
<dbReference type="AlphaFoldDB" id="A0A318MMR2"/>
<evidence type="ECO:0000256" key="3">
    <source>
        <dbReference type="ARBA" id="ARBA00023125"/>
    </source>
</evidence>
<protein>
    <submittedName>
        <fullName evidence="8">TetR family transcriptional regulator</fullName>
    </submittedName>
</protein>
<gene>
    <name evidence="8" type="ORF">DKK74_04585</name>
</gene>
<organism evidence="8 9">
    <name type="scientific">Bifidobacterium asteroides</name>
    <dbReference type="NCBI Taxonomy" id="1684"/>
    <lineage>
        <taxon>Bacteria</taxon>
        <taxon>Bacillati</taxon>
        <taxon>Actinomycetota</taxon>
        <taxon>Actinomycetes</taxon>
        <taxon>Bifidobacteriales</taxon>
        <taxon>Bifidobacteriaceae</taxon>
        <taxon>Bifidobacterium</taxon>
    </lineage>
</organism>
<dbReference type="GO" id="GO:0003700">
    <property type="term" value="F:DNA-binding transcription factor activity"/>
    <property type="evidence" value="ECO:0007669"/>
    <property type="project" value="TreeGrafter"/>
</dbReference>
<comment type="caution">
    <text evidence="8">The sequence shown here is derived from an EMBL/GenBank/DDBJ whole genome shotgun (WGS) entry which is preliminary data.</text>
</comment>
<dbReference type="OrthoDB" id="7505659at2"/>
<dbReference type="PANTHER" id="PTHR30055:SF175">
    <property type="entry name" value="HTH-TYPE TRANSCRIPTIONAL REPRESSOR KSTR2"/>
    <property type="match status" value="1"/>
</dbReference>
<dbReference type="InterPro" id="IPR036271">
    <property type="entry name" value="Tet_transcr_reg_TetR-rel_C_sf"/>
</dbReference>
<feature type="DNA-binding region" description="H-T-H motif" evidence="5">
    <location>
        <begin position="58"/>
        <end position="77"/>
    </location>
</feature>
<evidence type="ECO:0000259" key="7">
    <source>
        <dbReference type="PROSITE" id="PS50977"/>
    </source>
</evidence>
<reference evidence="8 9" key="1">
    <citation type="submission" date="2018-05" db="EMBL/GenBank/DDBJ databases">
        <title>Reference genomes for bee gut microbiota database.</title>
        <authorList>
            <person name="Ellegaard K.M."/>
        </authorList>
    </citation>
    <scope>NUCLEOTIDE SEQUENCE [LARGE SCALE GENOMIC DNA]</scope>
    <source>
        <strain evidence="8 9">ESL0199</strain>
    </source>
</reference>
<dbReference type="PROSITE" id="PS50977">
    <property type="entry name" value="HTH_TETR_2"/>
    <property type="match status" value="1"/>
</dbReference>
<dbReference type="InterPro" id="IPR050109">
    <property type="entry name" value="HTH-type_TetR-like_transc_reg"/>
</dbReference>
<dbReference type="InterPro" id="IPR001647">
    <property type="entry name" value="HTH_TetR"/>
</dbReference>
<evidence type="ECO:0000256" key="1">
    <source>
        <dbReference type="ARBA" id="ARBA00022491"/>
    </source>
</evidence>
<dbReference type="Gene3D" id="1.10.357.10">
    <property type="entry name" value="Tetracycline Repressor, domain 2"/>
    <property type="match status" value="1"/>
</dbReference>
<evidence type="ECO:0000256" key="6">
    <source>
        <dbReference type="SAM" id="MobiDB-lite"/>
    </source>
</evidence>
<evidence type="ECO:0000313" key="9">
    <source>
        <dbReference type="Proteomes" id="UP000248128"/>
    </source>
</evidence>
<keyword evidence="2" id="KW-0805">Transcription regulation</keyword>
<dbReference type="Proteomes" id="UP000248128">
    <property type="component" value="Unassembled WGS sequence"/>
</dbReference>
<dbReference type="InterPro" id="IPR009057">
    <property type="entry name" value="Homeodomain-like_sf"/>
</dbReference>
<keyword evidence="1" id="KW-0678">Repressor</keyword>
<evidence type="ECO:0000313" key="8">
    <source>
        <dbReference type="EMBL" id="PXY87940.1"/>
    </source>
</evidence>
<feature type="region of interest" description="Disordered" evidence="6">
    <location>
        <begin position="242"/>
        <end position="263"/>
    </location>
</feature>
<proteinExistence type="predicted"/>
<sequence length="263" mass="29148">MIAFCRTGWSGQDGQALMRRQEGEHHMGTPKDPEGHRNQILDVAQRLFLEKGYDGTSIQDIVDGLGGMTKGAVYYHFPSKTAIFRAVTERMASSSSQGDWLGQWPGKTGLDKLRNELIASLSAYSRLDVTFSARTLLKSPRMVGEMYLKSMDRIVDVITPYVREGVEDGSIAPCNPEDLAQVLYILLNMWIGIRFSTMTRDQVVSKFTLLADMLKGIGAPVIDHRVIRAAVHLHAHLKSNPLTATGGESTQVESDLNQDQRVA</sequence>
<keyword evidence="3 5" id="KW-0238">DNA-binding</keyword>
<dbReference type="SUPFAM" id="SSF46689">
    <property type="entry name" value="Homeodomain-like"/>
    <property type="match status" value="1"/>
</dbReference>
<evidence type="ECO:0000256" key="2">
    <source>
        <dbReference type="ARBA" id="ARBA00023015"/>
    </source>
</evidence>
<feature type="domain" description="HTH tetR-type" evidence="7">
    <location>
        <begin position="34"/>
        <end position="95"/>
    </location>
</feature>
<dbReference type="SUPFAM" id="SSF48498">
    <property type="entry name" value="Tetracyclin repressor-like, C-terminal domain"/>
    <property type="match status" value="1"/>
</dbReference>
<dbReference type="Pfam" id="PF00440">
    <property type="entry name" value="TetR_N"/>
    <property type="match status" value="1"/>
</dbReference>
<evidence type="ECO:0000256" key="5">
    <source>
        <dbReference type="PROSITE-ProRule" id="PRU00335"/>
    </source>
</evidence>
<keyword evidence="4" id="KW-0804">Transcription</keyword>
<dbReference type="PANTHER" id="PTHR30055">
    <property type="entry name" value="HTH-TYPE TRANSCRIPTIONAL REGULATOR RUTR"/>
    <property type="match status" value="1"/>
</dbReference>
<dbReference type="EMBL" id="QGLK01000004">
    <property type="protein sequence ID" value="PXY87940.1"/>
    <property type="molecule type" value="Genomic_DNA"/>
</dbReference>
<dbReference type="GO" id="GO:0000976">
    <property type="term" value="F:transcription cis-regulatory region binding"/>
    <property type="evidence" value="ECO:0007669"/>
    <property type="project" value="TreeGrafter"/>
</dbReference>